<dbReference type="Gene3D" id="3.30.310.80">
    <property type="entry name" value="Kinase associated domain 1, KA1"/>
    <property type="match status" value="1"/>
</dbReference>
<protein>
    <submittedName>
        <fullName evidence="2">CBL-interacting protein kinase 32-like</fullName>
    </submittedName>
</protein>
<comment type="caution">
    <text evidence="2">The sequence shown here is derived from an EMBL/GenBank/DDBJ whole genome shotgun (WGS) entry which is preliminary data.</text>
</comment>
<name>A0A6L2MIL8_TANCI</name>
<accession>A0A6L2MIL8</accession>
<reference evidence="2" key="1">
    <citation type="journal article" date="2019" name="Sci. Rep.">
        <title>Draft genome of Tanacetum cinerariifolium, the natural source of mosquito coil.</title>
        <authorList>
            <person name="Yamashiro T."/>
            <person name="Shiraishi A."/>
            <person name="Satake H."/>
            <person name="Nakayama K."/>
        </authorList>
    </citation>
    <scope>NUCLEOTIDE SEQUENCE</scope>
</reference>
<keyword evidence="2" id="KW-0418">Kinase</keyword>
<dbReference type="EMBL" id="BKCJ010006423">
    <property type="protein sequence ID" value="GEU72075.1"/>
    <property type="molecule type" value="Genomic_DNA"/>
</dbReference>
<proteinExistence type="predicted"/>
<sequence length="175" mass="19746">MKKTTEEDSTENDENNKEDEEGDKDLKLEEEEDKEKKPKKVKKSGGDSRITCSDLFTALPLSEPTKKAILDLGFQLMMTQMVCTEQRSVYGQLDLAKWVGKIEEAAKPLGFDVHKKNYKLRLENIKVGRKGNLNIATEGGQADVGGMNRRSSAFTEGRSVEILEFLRKKGCSHYQ</sequence>
<evidence type="ECO:0000313" key="2">
    <source>
        <dbReference type="EMBL" id="GEU72075.1"/>
    </source>
</evidence>
<dbReference type="GO" id="GO:0016301">
    <property type="term" value="F:kinase activity"/>
    <property type="evidence" value="ECO:0007669"/>
    <property type="project" value="UniProtKB-KW"/>
</dbReference>
<organism evidence="2">
    <name type="scientific">Tanacetum cinerariifolium</name>
    <name type="common">Dalmatian daisy</name>
    <name type="synonym">Chrysanthemum cinerariifolium</name>
    <dbReference type="NCBI Taxonomy" id="118510"/>
    <lineage>
        <taxon>Eukaryota</taxon>
        <taxon>Viridiplantae</taxon>
        <taxon>Streptophyta</taxon>
        <taxon>Embryophyta</taxon>
        <taxon>Tracheophyta</taxon>
        <taxon>Spermatophyta</taxon>
        <taxon>Magnoliopsida</taxon>
        <taxon>eudicotyledons</taxon>
        <taxon>Gunneridae</taxon>
        <taxon>Pentapetalae</taxon>
        <taxon>asterids</taxon>
        <taxon>campanulids</taxon>
        <taxon>Asterales</taxon>
        <taxon>Asteraceae</taxon>
        <taxon>Asteroideae</taxon>
        <taxon>Anthemideae</taxon>
        <taxon>Anthemidinae</taxon>
        <taxon>Tanacetum</taxon>
    </lineage>
</organism>
<feature type="compositionally biased region" description="Acidic residues" evidence="1">
    <location>
        <begin position="7"/>
        <end position="33"/>
    </location>
</feature>
<evidence type="ECO:0000256" key="1">
    <source>
        <dbReference type="SAM" id="MobiDB-lite"/>
    </source>
</evidence>
<feature type="region of interest" description="Disordered" evidence="1">
    <location>
        <begin position="1"/>
        <end position="47"/>
    </location>
</feature>
<gene>
    <name evidence="2" type="ORF">Tci_044053</name>
</gene>
<dbReference type="AlphaFoldDB" id="A0A6L2MIL8"/>
<keyword evidence="2" id="KW-0808">Transferase</keyword>